<dbReference type="PANTHER" id="PTHR11403:SF6">
    <property type="entry name" value="NITRIC OXIDE REDUCTASE SUBUNIT E"/>
    <property type="match status" value="1"/>
</dbReference>
<evidence type="ECO:0000256" key="2">
    <source>
        <dbReference type="ARBA" id="ARBA00010581"/>
    </source>
</evidence>
<evidence type="ECO:0000256" key="4">
    <source>
        <dbReference type="ARBA" id="ARBA00022989"/>
    </source>
</evidence>
<dbReference type="InterPro" id="IPR035973">
    <property type="entry name" value="Cyt_c_oxidase_su3-like_sf"/>
</dbReference>
<comment type="similarity">
    <text evidence="2 7">Belongs to the cytochrome c oxidase subunit 3 family.</text>
</comment>
<dbReference type="RefSeq" id="WP_089302932.1">
    <property type="nucleotide sequence ID" value="NZ_FZNW01000021.1"/>
</dbReference>
<dbReference type="AlphaFoldDB" id="A0A238ZHA6"/>
<dbReference type="InterPro" id="IPR013833">
    <property type="entry name" value="Cyt_c_oxidase_su3_a-hlx"/>
</dbReference>
<feature type="transmembrane region" description="Helical" evidence="8">
    <location>
        <begin position="64"/>
        <end position="83"/>
    </location>
</feature>
<dbReference type="Pfam" id="PF00510">
    <property type="entry name" value="COX3"/>
    <property type="match status" value="1"/>
</dbReference>
<dbReference type="GO" id="GO:0005886">
    <property type="term" value="C:plasma membrane"/>
    <property type="evidence" value="ECO:0007669"/>
    <property type="project" value="UniProtKB-SubCell"/>
</dbReference>
<keyword evidence="5 8" id="KW-0472">Membrane</keyword>
<evidence type="ECO:0000256" key="5">
    <source>
        <dbReference type="ARBA" id="ARBA00023136"/>
    </source>
</evidence>
<keyword evidence="11" id="KW-1185">Reference proteome</keyword>
<proteinExistence type="inferred from homology"/>
<name>A0A238ZHA6_9PSEU</name>
<evidence type="ECO:0000259" key="9">
    <source>
        <dbReference type="PROSITE" id="PS50253"/>
    </source>
</evidence>
<protein>
    <recommendedName>
        <fullName evidence="6">Cytochrome aa3 subunit 3</fullName>
    </recommendedName>
</protein>
<dbReference type="PROSITE" id="PS50253">
    <property type="entry name" value="COX3"/>
    <property type="match status" value="1"/>
</dbReference>
<gene>
    <name evidence="10" type="ORF">SAMN06265360_12151</name>
</gene>
<evidence type="ECO:0000256" key="6">
    <source>
        <dbReference type="ARBA" id="ARBA00031400"/>
    </source>
</evidence>
<feature type="transmembrane region" description="Helical" evidence="8">
    <location>
        <begin position="134"/>
        <end position="156"/>
    </location>
</feature>
<sequence>MVGHLGRHGSIARSAEHVPAERGMWLFLLADMTVFALFFGAYLWEFGSARDEFTADAAALPVPVGFVNTLVLLTSSFLVVRAVEAHRSGAFDRARRFLGGTLAGAGTFTGLKLVEYALEIAAGHGLTTSTFFMYYFVITGVHLMHVAIGTTLLVAWQRALAPGKAPYGPRWAEGVAGYWHMVDLLWLIIFSLLYIGSYA</sequence>
<reference evidence="10 11" key="1">
    <citation type="submission" date="2017-06" db="EMBL/GenBank/DDBJ databases">
        <authorList>
            <person name="Kim H.J."/>
            <person name="Triplett B.A."/>
        </authorList>
    </citation>
    <scope>NUCLEOTIDE SEQUENCE [LARGE SCALE GENOMIC DNA]</scope>
    <source>
        <strain evidence="10 11">DSM 45207</strain>
    </source>
</reference>
<evidence type="ECO:0000256" key="3">
    <source>
        <dbReference type="ARBA" id="ARBA00022692"/>
    </source>
</evidence>
<dbReference type="InterPro" id="IPR000298">
    <property type="entry name" value="Cyt_c_oxidase-like_su3"/>
</dbReference>
<dbReference type="SUPFAM" id="SSF81452">
    <property type="entry name" value="Cytochrome c oxidase subunit III-like"/>
    <property type="match status" value="1"/>
</dbReference>
<evidence type="ECO:0000313" key="10">
    <source>
        <dbReference type="EMBL" id="SNR82398.1"/>
    </source>
</evidence>
<feature type="transmembrane region" description="Helical" evidence="8">
    <location>
        <begin position="23"/>
        <end position="44"/>
    </location>
</feature>
<dbReference type="InterPro" id="IPR024791">
    <property type="entry name" value="Cyt_c/ubiquinol_Oxase_su3"/>
</dbReference>
<accession>A0A238ZHA6</accession>
<feature type="transmembrane region" description="Helical" evidence="8">
    <location>
        <begin position="177"/>
        <end position="196"/>
    </location>
</feature>
<dbReference type="PANTHER" id="PTHR11403">
    <property type="entry name" value="CYTOCHROME C OXIDASE SUBUNIT III"/>
    <property type="match status" value="1"/>
</dbReference>
<feature type="domain" description="Heme-copper oxidase subunit III family profile" evidence="9">
    <location>
        <begin position="23"/>
        <end position="198"/>
    </location>
</feature>
<comment type="subcellular location">
    <subcellularLocation>
        <location evidence="7">Cell membrane</location>
        <topology evidence="7">Multi-pass membrane protein</topology>
    </subcellularLocation>
    <subcellularLocation>
        <location evidence="1">Membrane</location>
        <topology evidence="1">Multi-pass membrane protein</topology>
    </subcellularLocation>
</comment>
<dbReference type="OrthoDB" id="9810850at2"/>
<evidence type="ECO:0000256" key="8">
    <source>
        <dbReference type="SAM" id="Phobius"/>
    </source>
</evidence>
<keyword evidence="3 7" id="KW-0812">Transmembrane</keyword>
<dbReference type="GO" id="GO:0019646">
    <property type="term" value="P:aerobic electron transport chain"/>
    <property type="evidence" value="ECO:0007669"/>
    <property type="project" value="InterPro"/>
</dbReference>
<dbReference type="Proteomes" id="UP000198348">
    <property type="component" value="Unassembled WGS sequence"/>
</dbReference>
<evidence type="ECO:0000256" key="1">
    <source>
        <dbReference type="ARBA" id="ARBA00004141"/>
    </source>
</evidence>
<organism evidence="10 11">
    <name type="scientific">Haloechinothrix alba</name>
    <dbReference type="NCBI Taxonomy" id="664784"/>
    <lineage>
        <taxon>Bacteria</taxon>
        <taxon>Bacillati</taxon>
        <taxon>Actinomycetota</taxon>
        <taxon>Actinomycetes</taxon>
        <taxon>Pseudonocardiales</taxon>
        <taxon>Pseudonocardiaceae</taxon>
        <taxon>Haloechinothrix</taxon>
    </lineage>
</organism>
<keyword evidence="4 8" id="KW-1133">Transmembrane helix</keyword>
<dbReference type="EMBL" id="FZNW01000021">
    <property type="protein sequence ID" value="SNR82398.1"/>
    <property type="molecule type" value="Genomic_DNA"/>
</dbReference>
<evidence type="ECO:0000256" key="7">
    <source>
        <dbReference type="RuleBase" id="RU003376"/>
    </source>
</evidence>
<dbReference type="Gene3D" id="1.20.120.80">
    <property type="entry name" value="Cytochrome c oxidase, subunit III, four-helix bundle"/>
    <property type="match status" value="1"/>
</dbReference>
<evidence type="ECO:0000313" key="11">
    <source>
        <dbReference type="Proteomes" id="UP000198348"/>
    </source>
</evidence>
<dbReference type="GO" id="GO:0004129">
    <property type="term" value="F:cytochrome-c oxidase activity"/>
    <property type="evidence" value="ECO:0007669"/>
    <property type="project" value="InterPro"/>
</dbReference>